<keyword evidence="7" id="KW-0812">Transmembrane</keyword>
<keyword evidence="2" id="KW-1003">Cell membrane</keyword>
<name>A0A839HE97_9GAMM</name>
<keyword evidence="3" id="KW-0997">Cell inner membrane</keyword>
<evidence type="ECO:0000256" key="3">
    <source>
        <dbReference type="ARBA" id="ARBA00022519"/>
    </source>
</evidence>
<evidence type="ECO:0000256" key="1">
    <source>
        <dbReference type="ARBA" id="ARBA00004533"/>
    </source>
</evidence>
<organism evidence="8 9">
    <name type="scientific">Thiospirillum jenense</name>
    <dbReference type="NCBI Taxonomy" id="1653858"/>
    <lineage>
        <taxon>Bacteria</taxon>
        <taxon>Pseudomonadati</taxon>
        <taxon>Pseudomonadota</taxon>
        <taxon>Gammaproteobacteria</taxon>
        <taxon>Chromatiales</taxon>
        <taxon>Chromatiaceae</taxon>
        <taxon>Thiospirillum</taxon>
    </lineage>
</organism>
<evidence type="ECO:0000256" key="7">
    <source>
        <dbReference type="SAM" id="Phobius"/>
    </source>
</evidence>
<dbReference type="EMBL" id="JABVCQ010000006">
    <property type="protein sequence ID" value="MBB1125339.1"/>
    <property type="molecule type" value="Genomic_DNA"/>
</dbReference>
<evidence type="ECO:0000256" key="6">
    <source>
        <dbReference type="ARBA" id="ARBA00023315"/>
    </source>
</evidence>
<gene>
    <name evidence="8" type="ORF">HUK38_03725</name>
</gene>
<dbReference type="PIRSF" id="PIRSF026649">
    <property type="entry name" value="MsbB"/>
    <property type="match status" value="1"/>
</dbReference>
<dbReference type="GO" id="GO:0005886">
    <property type="term" value="C:plasma membrane"/>
    <property type="evidence" value="ECO:0007669"/>
    <property type="project" value="UniProtKB-SubCell"/>
</dbReference>
<protein>
    <submittedName>
        <fullName evidence="8">Lipid A biosynthesis acyltransferase</fullName>
    </submittedName>
</protein>
<keyword evidence="5 7" id="KW-0472">Membrane</keyword>
<feature type="transmembrane region" description="Helical" evidence="7">
    <location>
        <begin position="21"/>
        <end position="44"/>
    </location>
</feature>
<dbReference type="Pfam" id="PF03279">
    <property type="entry name" value="Lip_A_acyltrans"/>
    <property type="match status" value="1"/>
</dbReference>
<dbReference type="PANTHER" id="PTHR30606:SF10">
    <property type="entry name" value="PHOSPHATIDYLINOSITOL MANNOSIDE ACYLTRANSFERASE"/>
    <property type="match status" value="1"/>
</dbReference>
<keyword evidence="7" id="KW-1133">Transmembrane helix</keyword>
<dbReference type="GO" id="GO:0016746">
    <property type="term" value="F:acyltransferase activity"/>
    <property type="evidence" value="ECO:0007669"/>
    <property type="project" value="UniProtKB-KW"/>
</dbReference>
<dbReference type="AlphaFoldDB" id="A0A839HE97"/>
<comment type="caution">
    <text evidence="8">The sequence shown here is derived from an EMBL/GenBank/DDBJ whole genome shotgun (WGS) entry which is preliminary data.</text>
</comment>
<evidence type="ECO:0000256" key="5">
    <source>
        <dbReference type="ARBA" id="ARBA00023136"/>
    </source>
</evidence>
<dbReference type="Proteomes" id="UP000548632">
    <property type="component" value="Unassembled WGS sequence"/>
</dbReference>
<accession>A0A839HE97</accession>
<evidence type="ECO:0000313" key="8">
    <source>
        <dbReference type="EMBL" id="MBB1125339.1"/>
    </source>
</evidence>
<dbReference type="InterPro" id="IPR004960">
    <property type="entry name" value="LipA_acyltrans"/>
</dbReference>
<comment type="subcellular location">
    <subcellularLocation>
        <location evidence="1">Cell inner membrane</location>
    </subcellularLocation>
</comment>
<evidence type="ECO:0000256" key="4">
    <source>
        <dbReference type="ARBA" id="ARBA00022679"/>
    </source>
</evidence>
<evidence type="ECO:0000256" key="2">
    <source>
        <dbReference type="ARBA" id="ARBA00022475"/>
    </source>
</evidence>
<dbReference type="RefSeq" id="WP_182582602.1">
    <property type="nucleotide sequence ID" value="NZ_JABVCQ010000006.1"/>
</dbReference>
<keyword evidence="6 8" id="KW-0012">Acyltransferase</keyword>
<keyword evidence="4 8" id="KW-0808">Transferase</keyword>
<reference evidence="8 9" key="1">
    <citation type="journal article" date="2020" name="Arch. Microbiol.">
        <title>The genome sequence of the giant phototrophic gammaproteobacterium Thiospirillum jenense gives insight into its physiological properties and phylogenetic relationships.</title>
        <authorList>
            <person name="Imhoff J.F."/>
            <person name="Meyer T.E."/>
            <person name="Kyndt J.A."/>
        </authorList>
    </citation>
    <scope>NUCLEOTIDE SEQUENCE [LARGE SCALE GENOMIC DNA]</scope>
    <source>
        <strain evidence="8 9">DSM 216</strain>
    </source>
</reference>
<evidence type="ECO:0000313" key="9">
    <source>
        <dbReference type="Proteomes" id="UP000548632"/>
    </source>
</evidence>
<keyword evidence="9" id="KW-1185">Reference proteome</keyword>
<sequence>MSFNQRFIQWQDEFIHHLLRILARLPLAVLHQCGTVIGLLIHWLPNRQRRNTLINLALCFPELSDRQVVQLRRRSLIELGKTYFEIAYLWQRPVAEVFNLIHEVRGGELLHTNSPHGLIVLSPHLGAWELAGLYLAAQRPTTIFYKPQQQFDAMIRRARHRTGATLAPISATGIRLLVKALAQGEAVGILPDQAPRTDKGAVFAPFFNVPAYTMLLVQRLAQRTGATVIFLFAERLNSAAGYRIHCLAAPSAINHADDQVAAAALNQGIENCIRHCPEQYLWNYRRFRERPAGWAKLYSGANTNQAALSIAKQRLREWR</sequence>
<dbReference type="GO" id="GO:0009247">
    <property type="term" value="P:glycolipid biosynthetic process"/>
    <property type="evidence" value="ECO:0007669"/>
    <property type="project" value="UniProtKB-ARBA"/>
</dbReference>
<dbReference type="CDD" id="cd07984">
    <property type="entry name" value="LPLAT_LABLAT-like"/>
    <property type="match status" value="1"/>
</dbReference>
<proteinExistence type="predicted"/>
<dbReference type="PANTHER" id="PTHR30606">
    <property type="entry name" value="LIPID A BIOSYNTHESIS LAUROYL ACYLTRANSFERASE"/>
    <property type="match status" value="1"/>
</dbReference>